<reference evidence="3" key="1">
    <citation type="submission" date="2022-11" db="UniProtKB">
        <authorList>
            <consortium name="WormBaseParasite"/>
        </authorList>
    </citation>
    <scope>IDENTIFICATION</scope>
</reference>
<dbReference type="InterPro" id="IPR038717">
    <property type="entry name" value="Tc1-like_DDE_dom"/>
</dbReference>
<evidence type="ECO:0000313" key="3">
    <source>
        <dbReference type="WBParaSite" id="PSAMB.scaffold3619size17564.g22061.t1"/>
    </source>
</evidence>
<dbReference type="AlphaFoldDB" id="A0A914W9S9"/>
<evidence type="ECO:0000259" key="1">
    <source>
        <dbReference type="Pfam" id="PF13358"/>
    </source>
</evidence>
<dbReference type="GO" id="GO:0003676">
    <property type="term" value="F:nucleic acid binding"/>
    <property type="evidence" value="ECO:0007669"/>
    <property type="project" value="InterPro"/>
</dbReference>
<proteinExistence type="predicted"/>
<dbReference type="InterPro" id="IPR036397">
    <property type="entry name" value="RNaseH_sf"/>
</dbReference>
<dbReference type="Pfam" id="PF13358">
    <property type="entry name" value="DDE_3"/>
    <property type="match status" value="1"/>
</dbReference>
<name>A0A914W9S9_9BILA</name>
<feature type="domain" description="Tc1-like transposase DDE" evidence="1">
    <location>
        <begin position="2"/>
        <end position="133"/>
    </location>
</feature>
<dbReference type="Proteomes" id="UP000887566">
    <property type="component" value="Unplaced"/>
</dbReference>
<protein>
    <submittedName>
        <fullName evidence="3">Tc1-like transposase DDE domain-containing protein</fullName>
    </submittedName>
</protein>
<organism evidence="2 3">
    <name type="scientific">Plectus sambesii</name>
    <dbReference type="NCBI Taxonomy" id="2011161"/>
    <lineage>
        <taxon>Eukaryota</taxon>
        <taxon>Metazoa</taxon>
        <taxon>Ecdysozoa</taxon>
        <taxon>Nematoda</taxon>
        <taxon>Chromadorea</taxon>
        <taxon>Plectida</taxon>
        <taxon>Plectina</taxon>
        <taxon>Plectoidea</taxon>
        <taxon>Plectidae</taxon>
        <taxon>Plectus</taxon>
    </lineage>
</organism>
<keyword evidence="2" id="KW-1185">Reference proteome</keyword>
<dbReference type="WBParaSite" id="PSAMB.scaffold3619size17564.g22061.t1">
    <property type="protein sequence ID" value="PSAMB.scaffold3619size17564.g22061.t1"/>
    <property type="gene ID" value="PSAMB.scaffold3619size17564.g22061"/>
</dbReference>
<evidence type="ECO:0000313" key="2">
    <source>
        <dbReference type="Proteomes" id="UP000887566"/>
    </source>
</evidence>
<dbReference type="Gene3D" id="3.30.420.10">
    <property type="entry name" value="Ribonuclease H-like superfamily/Ribonuclease H"/>
    <property type="match status" value="1"/>
</dbReference>
<sequence>MLLFFNETGFQLSMHHYYRCAQVALQAQKMAPMLRTRNKMVMATMINTGIVYYKALEDPGNCVCVFAYLTELFEVLQSQVIINAILIMDNAFFHKCREIQVMVDALGHMLGYLPVYSPFFNTIGNLFSEWKSIVWGASP</sequence>
<accession>A0A914W9S9</accession>